<dbReference type="AlphaFoldDB" id="A0A2P2N8H7"/>
<proteinExistence type="predicted"/>
<protein>
    <submittedName>
        <fullName evidence="1">Uncharacterized protein</fullName>
    </submittedName>
</protein>
<reference evidence="1" key="1">
    <citation type="submission" date="2018-02" db="EMBL/GenBank/DDBJ databases">
        <title>Rhizophora mucronata_Transcriptome.</title>
        <authorList>
            <person name="Meera S.P."/>
            <person name="Sreeshan A."/>
            <person name="Augustine A."/>
        </authorList>
    </citation>
    <scope>NUCLEOTIDE SEQUENCE</scope>
    <source>
        <tissue evidence="1">Leaf</tissue>
    </source>
</reference>
<dbReference type="EMBL" id="GGEC01058271">
    <property type="protein sequence ID" value="MBX38755.1"/>
    <property type="molecule type" value="Transcribed_RNA"/>
</dbReference>
<name>A0A2P2N8H7_RHIMU</name>
<accession>A0A2P2N8H7</accession>
<sequence length="36" mass="4112">MFQDYSISIQGQRNSGYLILITLGHSENITYSTCKE</sequence>
<organism evidence="1">
    <name type="scientific">Rhizophora mucronata</name>
    <name type="common">Asiatic mangrove</name>
    <dbReference type="NCBI Taxonomy" id="61149"/>
    <lineage>
        <taxon>Eukaryota</taxon>
        <taxon>Viridiplantae</taxon>
        <taxon>Streptophyta</taxon>
        <taxon>Embryophyta</taxon>
        <taxon>Tracheophyta</taxon>
        <taxon>Spermatophyta</taxon>
        <taxon>Magnoliopsida</taxon>
        <taxon>eudicotyledons</taxon>
        <taxon>Gunneridae</taxon>
        <taxon>Pentapetalae</taxon>
        <taxon>rosids</taxon>
        <taxon>fabids</taxon>
        <taxon>Malpighiales</taxon>
        <taxon>Rhizophoraceae</taxon>
        <taxon>Rhizophora</taxon>
    </lineage>
</organism>
<evidence type="ECO:0000313" key="1">
    <source>
        <dbReference type="EMBL" id="MBX38755.1"/>
    </source>
</evidence>